<protein>
    <recommendedName>
        <fullName evidence="4">TLC domain-containing protein</fullName>
    </recommendedName>
</protein>
<feature type="transmembrane region" description="Helical" evidence="2">
    <location>
        <begin position="274"/>
        <end position="295"/>
    </location>
</feature>
<keyword evidence="2" id="KW-0812">Transmembrane</keyword>
<feature type="compositionally biased region" description="Polar residues" evidence="1">
    <location>
        <begin position="349"/>
        <end position="361"/>
    </location>
</feature>
<evidence type="ECO:0000313" key="3">
    <source>
        <dbReference type="EMBL" id="CAD9155994.1"/>
    </source>
</evidence>
<feature type="region of interest" description="Disordered" evidence="1">
    <location>
        <begin position="347"/>
        <end position="374"/>
    </location>
</feature>
<dbReference type="AlphaFoldDB" id="A0A7S1R3X8"/>
<name>A0A7S1R3X8_NEODS</name>
<feature type="compositionally biased region" description="Basic and acidic residues" evidence="1">
    <location>
        <begin position="365"/>
        <end position="374"/>
    </location>
</feature>
<feature type="transmembrane region" description="Helical" evidence="2">
    <location>
        <begin position="240"/>
        <end position="262"/>
    </location>
</feature>
<dbReference type="EMBL" id="HBGF01052974">
    <property type="protein sequence ID" value="CAD9155994.1"/>
    <property type="molecule type" value="Transcribed_RNA"/>
</dbReference>
<feature type="transmembrane region" description="Helical" evidence="2">
    <location>
        <begin position="217"/>
        <end position="234"/>
    </location>
</feature>
<proteinExistence type="predicted"/>
<accession>A0A7S1R3X8</accession>
<sequence length="374" mass="41134">MSTPASPLPGRVESPAGPSQVTGAGAPNVTVIAGFDEPARPEAPAGATTHQRQPHEERAPAGLPSEEFTSGSLVRGYFGEAPTMHALPTAYVVGISCIAVSVLAAFLQTTVVPSTGHLSVFLFGSFTCFSSYYMAAHFLGEHARSFQRISPDKKMYTVSNLIKAGVLAAIAPLGLAALWQGVMYDEWNTQTFRNLGCIYAIPDFVSMIAVRRMSKSTYVHHAVVVIFWFISLWIDFSERNIFRAVVVYAIFTTHGYMVYSLLATRFLGVAPRTARWLSLVALFSYGGFCAANWIWQVAYIHELIATNNHWTIYVYLFVISFVVYDDFQLCKWLLRRARTFGWSEESAAGRTNKQQTTSNAAGHSARSEHATAAS</sequence>
<keyword evidence="2" id="KW-1133">Transmembrane helix</keyword>
<organism evidence="3">
    <name type="scientific">Neobodo designis</name>
    <name type="common">Flagellated protozoan</name>
    <name type="synonym">Bodo designis</name>
    <dbReference type="NCBI Taxonomy" id="312471"/>
    <lineage>
        <taxon>Eukaryota</taxon>
        <taxon>Discoba</taxon>
        <taxon>Euglenozoa</taxon>
        <taxon>Kinetoplastea</taxon>
        <taxon>Metakinetoplastina</taxon>
        <taxon>Neobodonida</taxon>
        <taxon>Neobodo</taxon>
    </lineage>
</organism>
<evidence type="ECO:0000256" key="1">
    <source>
        <dbReference type="SAM" id="MobiDB-lite"/>
    </source>
</evidence>
<feature type="transmembrane region" description="Helical" evidence="2">
    <location>
        <begin position="310"/>
        <end position="327"/>
    </location>
</feature>
<feature type="transmembrane region" description="Helical" evidence="2">
    <location>
        <begin position="120"/>
        <end position="140"/>
    </location>
</feature>
<gene>
    <name evidence="3" type="ORF">NDES1114_LOCUS35457</name>
</gene>
<feature type="region of interest" description="Disordered" evidence="1">
    <location>
        <begin position="1"/>
        <end position="66"/>
    </location>
</feature>
<evidence type="ECO:0000256" key="2">
    <source>
        <dbReference type="SAM" id="Phobius"/>
    </source>
</evidence>
<feature type="transmembrane region" description="Helical" evidence="2">
    <location>
        <begin position="90"/>
        <end position="108"/>
    </location>
</feature>
<keyword evidence="2" id="KW-0472">Membrane</keyword>
<feature type="transmembrane region" description="Helical" evidence="2">
    <location>
        <begin position="161"/>
        <end position="179"/>
    </location>
</feature>
<reference evidence="3" key="1">
    <citation type="submission" date="2021-01" db="EMBL/GenBank/DDBJ databases">
        <authorList>
            <person name="Corre E."/>
            <person name="Pelletier E."/>
            <person name="Niang G."/>
            <person name="Scheremetjew M."/>
            <person name="Finn R."/>
            <person name="Kale V."/>
            <person name="Holt S."/>
            <person name="Cochrane G."/>
            <person name="Meng A."/>
            <person name="Brown T."/>
            <person name="Cohen L."/>
        </authorList>
    </citation>
    <scope>NUCLEOTIDE SEQUENCE</scope>
    <source>
        <strain evidence="3">CCAP 1951/1</strain>
    </source>
</reference>
<evidence type="ECO:0008006" key="4">
    <source>
        <dbReference type="Google" id="ProtNLM"/>
    </source>
</evidence>